<dbReference type="Pfam" id="PF00440">
    <property type="entry name" value="TetR_N"/>
    <property type="match status" value="1"/>
</dbReference>
<dbReference type="InterPro" id="IPR050109">
    <property type="entry name" value="HTH-type_TetR-like_transc_reg"/>
</dbReference>
<dbReference type="AlphaFoldDB" id="A0A5N5UVN4"/>
<proteinExistence type="predicted"/>
<dbReference type="InterPro" id="IPR009057">
    <property type="entry name" value="Homeodomain-like_sf"/>
</dbReference>
<sequence length="197" mass="21305">MSQGAVRPTVLRRDAARNRRRILDAARSLADDGKPLQLNLVAQHAGVGVATVYRHFPTSEALTEALAAEQISILISKVESVPQTVQGLRCFIKTALAVFMRDSAPATALIDPVTDDVRTQRRRLLYGLRSLVTGIVASDPSLSPTLGPTDAMLLLCGAGTAIRHAPDRSDPTLPDRYLRALLVGLLPRRPRNGMAVR</sequence>
<dbReference type="InterPro" id="IPR001647">
    <property type="entry name" value="HTH_TetR"/>
</dbReference>
<evidence type="ECO:0000256" key="4">
    <source>
        <dbReference type="PROSITE-ProRule" id="PRU00335"/>
    </source>
</evidence>
<dbReference type="GO" id="GO:0003700">
    <property type="term" value="F:DNA-binding transcription factor activity"/>
    <property type="evidence" value="ECO:0007669"/>
    <property type="project" value="TreeGrafter"/>
</dbReference>
<protein>
    <submittedName>
        <fullName evidence="6">TetR family transcriptional regulator</fullName>
    </submittedName>
</protein>
<comment type="caution">
    <text evidence="6">The sequence shown here is derived from an EMBL/GenBank/DDBJ whole genome shotgun (WGS) entry which is preliminary data.</text>
</comment>
<dbReference type="PANTHER" id="PTHR30055:SF234">
    <property type="entry name" value="HTH-TYPE TRANSCRIPTIONAL REGULATOR BETI"/>
    <property type="match status" value="1"/>
</dbReference>
<evidence type="ECO:0000313" key="7">
    <source>
        <dbReference type="Proteomes" id="UP000325690"/>
    </source>
</evidence>
<gene>
    <name evidence="6" type="ORF">MPHL21000_18125</name>
</gene>
<dbReference type="SUPFAM" id="SSF46689">
    <property type="entry name" value="Homeodomain-like"/>
    <property type="match status" value="1"/>
</dbReference>
<keyword evidence="7" id="KW-1185">Reference proteome</keyword>
<evidence type="ECO:0000256" key="3">
    <source>
        <dbReference type="ARBA" id="ARBA00023163"/>
    </source>
</evidence>
<feature type="domain" description="HTH tetR-type" evidence="5">
    <location>
        <begin position="16"/>
        <end position="74"/>
    </location>
</feature>
<name>A0A5N5UVN4_MYCPH</name>
<evidence type="ECO:0000259" key="5">
    <source>
        <dbReference type="PROSITE" id="PS50977"/>
    </source>
</evidence>
<dbReference type="EMBL" id="ANBP01000031">
    <property type="protein sequence ID" value="KAB7753655.1"/>
    <property type="molecule type" value="Genomic_DNA"/>
</dbReference>
<dbReference type="Gene3D" id="1.10.357.10">
    <property type="entry name" value="Tetracycline Repressor, domain 2"/>
    <property type="match status" value="1"/>
</dbReference>
<reference evidence="6 7" key="1">
    <citation type="submission" date="2012-10" db="EMBL/GenBank/DDBJ databases">
        <title>The draft sequence of the Mycobacterium pheli genome.</title>
        <authorList>
            <person name="Pettersson B.M.F."/>
            <person name="Das S."/>
            <person name="Dasgupta S."/>
            <person name="Bhattacharya A."/>
            <person name="Kirsebom L.A."/>
        </authorList>
    </citation>
    <scope>NUCLEOTIDE SEQUENCE [LARGE SCALE GENOMIC DNA]</scope>
    <source>
        <strain evidence="6 7">CCUG 21000</strain>
    </source>
</reference>
<dbReference type="PANTHER" id="PTHR30055">
    <property type="entry name" value="HTH-TYPE TRANSCRIPTIONAL REGULATOR RUTR"/>
    <property type="match status" value="1"/>
</dbReference>
<accession>A0A5N5UVN4</accession>
<evidence type="ECO:0000313" key="6">
    <source>
        <dbReference type="EMBL" id="KAB7753655.1"/>
    </source>
</evidence>
<dbReference type="GO" id="GO:0000976">
    <property type="term" value="F:transcription cis-regulatory region binding"/>
    <property type="evidence" value="ECO:0007669"/>
    <property type="project" value="TreeGrafter"/>
</dbReference>
<feature type="DNA-binding region" description="H-T-H motif" evidence="4">
    <location>
        <begin position="37"/>
        <end position="56"/>
    </location>
</feature>
<dbReference type="GeneID" id="74303496"/>
<dbReference type="PROSITE" id="PS50977">
    <property type="entry name" value="HTH_TETR_2"/>
    <property type="match status" value="1"/>
</dbReference>
<evidence type="ECO:0000256" key="1">
    <source>
        <dbReference type="ARBA" id="ARBA00023015"/>
    </source>
</evidence>
<keyword evidence="3" id="KW-0804">Transcription</keyword>
<keyword evidence="2 4" id="KW-0238">DNA-binding</keyword>
<keyword evidence="1" id="KW-0805">Transcription regulation</keyword>
<dbReference type="Proteomes" id="UP000325690">
    <property type="component" value="Unassembled WGS sequence"/>
</dbReference>
<evidence type="ECO:0000256" key="2">
    <source>
        <dbReference type="ARBA" id="ARBA00023125"/>
    </source>
</evidence>
<organism evidence="6 7">
    <name type="scientific">Mycolicibacterium phlei DSM 43239 = CCUG 21000</name>
    <dbReference type="NCBI Taxonomy" id="1226750"/>
    <lineage>
        <taxon>Bacteria</taxon>
        <taxon>Bacillati</taxon>
        <taxon>Actinomycetota</taxon>
        <taxon>Actinomycetes</taxon>
        <taxon>Mycobacteriales</taxon>
        <taxon>Mycobacteriaceae</taxon>
        <taxon>Mycolicibacterium</taxon>
    </lineage>
</organism>
<dbReference type="RefSeq" id="WP_003888187.1">
    <property type="nucleotide sequence ID" value="NZ_ANBO01000007.1"/>
</dbReference>